<feature type="transmembrane region" description="Helical" evidence="6">
    <location>
        <begin position="12"/>
        <end position="45"/>
    </location>
</feature>
<evidence type="ECO:0000256" key="6">
    <source>
        <dbReference type="RuleBase" id="RU363041"/>
    </source>
</evidence>
<evidence type="ECO:0000313" key="7">
    <source>
        <dbReference type="EMBL" id="OZM56530.1"/>
    </source>
</evidence>
<sequence>MNLKKRGFHLLALLLFLPIGIAIGVLGGFFGLGGGILLTPVLLLLGISPVEAITTGLLFSIGTSISSVWGHLKLNNIIWKAAIPIGLSGIVGTQLARPLVMYFEKIGIGDTVLSTLYLVILLYFAISMIRPGKKNEGRLNKEDTFSMPLLIIVGLVGGFLSSSLGVGGGFIIVPLLVSLANFPAKQAVGTSAVCIFLFVTAGFSSYIMHVEIDLLLGLFLIIGALIGGQLGAKTTSHFANQEMRKMLGVLYAVTWFSLLLKLFNLEVVGFVILASYTTYLLALFTIRTLKAKKMLEEN</sequence>
<dbReference type="Pfam" id="PF01925">
    <property type="entry name" value="TauE"/>
    <property type="match status" value="1"/>
</dbReference>
<dbReference type="PANTHER" id="PTHR43701:SF2">
    <property type="entry name" value="MEMBRANE TRANSPORTER PROTEIN YJNA-RELATED"/>
    <property type="match status" value="1"/>
</dbReference>
<dbReference type="GO" id="GO:0005886">
    <property type="term" value="C:plasma membrane"/>
    <property type="evidence" value="ECO:0007669"/>
    <property type="project" value="UniProtKB-SubCell"/>
</dbReference>
<dbReference type="AlphaFoldDB" id="A0A263BS43"/>
<keyword evidence="4 6" id="KW-1133">Transmembrane helix</keyword>
<evidence type="ECO:0000313" key="8">
    <source>
        <dbReference type="Proteomes" id="UP000217083"/>
    </source>
</evidence>
<feature type="transmembrane region" description="Helical" evidence="6">
    <location>
        <begin position="108"/>
        <end position="129"/>
    </location>
</feature>
<protein>
    <recommendedName>
        <fullName evidence="6">Probable membrane transporter protein</fullName>
    </recommendedName>
</protein>
<evidence type="ECO:0000256" key="5">
    <source>
        <dbReference type="ARBA" id="ARBA00023136"/>
    </source>
</evidence>
<proteinExistence type="inferred from homology"/>
<reference evidence="8" key="1">
    <citation type="submission" date="2017-08" db="EMBL/GenBank/DDBJ databases">
        <authorList>
            <person name="Huang Z."/>
        </authorList>
    </citation>
    <scope>NUCLEOTIDE SEQUENCE [LARGE SCALE GENOMIC DNA]</scope>
    <source>
        <strain evidence="8">SA5d-4</strain>
    </source>
</reference>
<reference evidence="7 8" key="2">
    <citation type="submission" date="2017-09" db="EMBL/GenBank/DDBJ databases">
        <title>Bacillus patelloidae sp. nov., isolated from the intestinal tract of a marine limpet.</title>
        <authorList>
            <person name="Liu R."/>
            <person name="Dong C."/>
            <person name="Shao Z."/>
        </authorList>
    </citation>
    <scope>NUCLEOTIDE SEQUENCE [LARGE SCALE GENOMIC DNA]</scope>
    <source>
        <strain evidence="7 8">SA5d-4</strain>
    </source>
</reference>
<feature type="transmembrane region" description="Helical" evidence="6">
    <location>
        <begin position="214"/>
        <end position="232"/>
    </location>
</feature>
<accession>A0A263BS43</accession>
<comment type="subcellular location">
    <subcellularLocation>
        <location evidence="6">Cell membrane</location>
        <topology evidence="6">Multi-pass membrane protein</topology>
    </subcellularLocation>
    <subcellularLocation>
        <location evidence="1">Membrane</location>
        <topology evidence="1">Multi-pass membrane protein</topology>
    </subcellularLocation>
</comment>
<feature type="transmembrane region" description="Helical" evidence="6">
    <location>
        <begin position="188"/>
        <end position="208"/>
    </location>
</feature>
<evidence type="ECO:0000256" key="1">
    <source>
        <dbReference type="ARBA" id="ARBA00004141"/>
    </source>
</evidence>
<evidence type="ECO:0000256" key="2">
    <source>
        <dbReference type="ARBA" id="ARBA00009142"/>
    </source>
</evidence>
<keyword evidence="5 6" id="KW-0472">Membrane</keyword>
<keyword evidence="3 6" id="KW-0812">Transmembrane</keyword>
<dbReference type="InterPro" id="IPR051598">
    <property type="entry name" value="TSUP/Inactive_protease-like"/>
</dbReference>
<comment type="similarity">
    <text evidence="2 6">Belongs to the 4-toluene sulfonate uptake permease (TSUP) (TC 2.A.102) family.</text>
</comment>
<dbReference type="Proteomes" id="UP000217083">
    <property type="component" value="Unassembled WGS sequence"/>
</dbReference>
<gene>
    <name evidence="7" type="ORF">CIB95_12220</name>
</gene>
<name>A0A263BS43_9BACI</name>
<feature type="transmembrane region" description="Helical" evidence="6">
    <location>
        <begin position="149"/>
        <end position="176"/>
    </location>
</feature>
<feature type="transmembrane region" description="Helical" evidence="6">
    <location>
        <begin position="77"/>
        <end position="96"/>
    </location>
</feature>
<feature type="transmembrane region" description="Helical" evidence="6">
    <location>
        <begin position="269"/>
        <end position="289"/>
    </location>
</feature>
<dbReference type="EMBL" id="NPIA01000006">
    <property type="protein sequence ID" value="OZM56530.1"/>
    <property type="molecule type" value="Genomic_DNA"/>
</dbReference>
<keyword evidence="8" id="KW-1185">Reference proteome</keyword>
<dbReference type="PANTHER" id="PTHR43701">
    <property type="entry name" value="MEMBRANE TRANSPORTER PROTEIN MJ0441-RELATED"/>
    <property type="match status" value="1"/>
</dbReference>
<evidence type="ECO:0000256" key="3">
    <source>
        <dbReference type="ARBA" id="ARBA00022692"/>
    </source>
</evidence>
<evidence type="ECO:0000256" key="4">
    <source>
        <dbReference type="ARBA" id="ARBA00022989"/>
    </source>
</evidence>
<comment type="caution">
    <text evidence="7">The sequence shown here is derived from an EMBL/GenBank/DDBJ whole genome shotgun (WGS) entry which is preliminary data.</text>
</comment>
<keyword evidence="6" id="KW-1003">Cell membrane</keyword>
<organism evidence="7 8">
    <name type="scientific">Lottiidibacillus patelloidae</name>
    <dbReference type="NCBI Taxonomy" id="2670334"/>
    <lineage>
        <taxon>Bacteria</taxon>
        <taxon>Bacillati</taxon>
        <taxon>Bacillota</taxon>
        <taxon>Bacilli</taxon>
        <taxon>Bacillales</taxon>
        <taxon>Bacillaceae</taxon>
        <taxon>Lottiidibacillus</taxon>
    </lineage>
</organism>
<dbReference type="InterPro" id="IPR002781">
    <property type="entry name" value="TM_pro_TauE-like"/>
</dbReference>